<dbReference type="STRING" id="980561.A1359_20030"/>
<evidence type="ECO:0000313" key="12">
    <source>
        <dbReference type="Proteomes" id="UP000078476"/>
    </source>
</evidence>
<feature type="domain" description="Type II secretion system protein GspC N-terminal" evidence="10">
    <location>
        <begin position="34"/>
        <end position="167"/>
    </location>
</feature>
<comment type="caution">
    <text evidence="11">The sequence shown here is derived from an EMBL/GenBank/DDBJ whole genome shotgun (WGS) entry which is preliminary data.</text>
</comment>
<keyword evidence="8 9" id="KW-0472">Membrane</keyword>
<evidence type="ECO:0000256" key="7">
    <source>
        <dbReference type="ARBA" id="ARBA00022989"/>
    </source>
</evidence>
<keyword evidence="2" id="KW-0813">Transport</keyword>
<reference evidence="11 12" key="1">
    <citation type="submission" date="2016-03" db="EMBL/GenBank/DDBJ databases">
        <authorList>
            <person name="Ploux O."/>
        </authorList>
    </citation>
    <scope>NUCLEOTIDE SEQUENCE [LARGE SCALE GENOMIC DNA]</scope>
    <source>
        <strain evidence="11 12">R-45370</strain>
    </source>
</reference>
<evidence type="ECO:0000256" key="8">
    <source>
        <dbReference type="ARBA" id="ARBA00023136"/>
    </source>
</evidence>
<dbReference type="GO" id="GO:0005886">
    <property type="term" value="C:plasma membrane"/>
    <property type="evidence" value="ECO:0007669"/>
    <property type="project" value="UniProtKB-SubCell"/>
</dbReference>
<accession>A0A177NS72</accession>
<dbReference type="EMBL" id="LUUI01000025">
    <property type="protein sequence ID" value="OAI20948.1"/>
    <property type="molecule type" value="Genomic_DNA"/>
</dbReference>
<evidence type="ECO:0000313" key="11">
    <source>
        <dbReference type="EMBL" id="OAI20948.1"/>
    </source>
</evidence>
<dbReference type="InterPro" id="IPR024961">
    <property type="entry name" value="T2SS_GspC_N"/>
</dbReference>
<keyword evidence="4" id="KW-0997">Cell inner membrane</keyword>
<gene>
    <name evidence="11" type="ORF">A1359_20030</name>
</gene>
<feature type="transmembrane region" description="Helical" evidence="9">
    <location>
        <begin position="26"/>
        <end position="49"/>
    </location>
</feature>
<evidence type="ECO:0000256" key="6">
    <source>
        <dbReference type="ARBA" id="ARBA00022927"/>
    </source>
</evidence>
<protein>
    <recommendedName>
        <fullName evidence="10">Type II secretion system protein GspC N-terminal domain-containing protein</fullName>
    </recommendedName>
</protein>
<keyword evidence="7 9" id="KW-1133">Transmembrane helix</keyword>
<evidence type="ECO:0000256" key="2">
    <source>
        <dbReference type="ARBA" id="ARBA00022448"/>
    </source>
</evidence>
<evidence type="ECO:0000256" key="4">
    <source>
        <dbReference type="ARBA" id="ARBA00022519"/>
    </source>
</evidence>
<evidence type="ECO:0000256" key="9">
    <source>
        <dbReference type="SAM" id="Phobius"/>
    </source>
</evidence>
<keyword evidence="5 9" id="KW-0812">Transmembrane</keyword>
<dbReference type="Gene3D" id="2.30.30.830">
    <property type="match status" value="1"/>
</dbReference>
<sequence>MTSAKHFLHFFYKLSPRQSQKKDSKWLPLTAGLICMVYLSYVLSSLAFLPDAEADSNYKMAEYPLVNVQLEPSPDFLLISEWHLFGQAAENVAAASNISETQLNLRLLGVFWLNQSVENVYAIIQAEDGVQKKYQPGDELPGGVSVQAIRTSQVVLLHNNRQETLSLEKNNAGLLSAAD</sequence>
<comment type="subcellular location">
    <subcellularLocation>
        <location evidence="1">Cell inner membrane</location>
    </subcellularLocation>
</comment>
<evidence type="ECO:0000256" key="5">
    <source>
        <dbReference type="ARBA" id="ARBA00022692"/>
    </source>
</evidence>
<keyword evidence="3" id="KW-1003">Cell membrane</keyword>
<dbReference type="Proteomes" id="UP000078476">
    <property type="component" value="Unassembled WGS sequence"/>
</dbReference>
<evidence type="ECO:0000256" key="3">
    <source>
        <dbReference type="ARBA" id="ARBA00022475"/>
    </source>
</evidence>
<dbReference type="OrthoDB" id="5574088at2"/>
<dbReference type="AlphaFoldDB" id="A0A177NS72"/>
<evidence type="ECO:0000259" key="10">
    <source>
        <dbReference type="Pfam" id="PF11356"/>
    </source>
</evidence>
<dbReference type="Pfam" id="PF11356">
    <property type="entry name" value="T2SSC"/>
    <property type="match status" value="1"/>
</dbReference>
<evidence type="ECO:0000256" key="1">
    <source>
        <dbReference type="ARBA" id="ARBA00004533"/>
    </source>
</evidence>
<keyword evidence="12" id="KW-1185">Reference proteome</keyword>
<keyword evidence="6" id="KW-0653">Protein transport</keyword>
<proteinExistence type="predicted"/>
<name>A0A177NS72_9GAMM</name>
<dbReference type="GO" id="GO:0015031">
    <property type="term" value="P:protein transport"/>
    <property type="evidence" value="ECO:0007669"/>
    <property type="project" value="UniProtKB-KW"/>
</dbReference>
<organism evidence="11 12">
    <name type="scientific">Methylomonas lenta</name>
    <dbReference type="NCBI Taxonomy" id="980561"/>
    <lineage>
        <taxon>Bacteria</taxon>
        <taxon>Pseudomonadati</taxon>
        <taxon>Pseudomonadota</taxon>
        <taxon>Gammaproteobacteria</taxon>
        <taxon>Methylococcales</taxon>
        <taxon>Methylococcaceae</taxon>
        <taxon>Methylomonas</taxon>
    </lineage>
</organism>